<dbReference type="EMBL" id="JAGPYM010000022">
    <property type="protein sequence ID" value="KAH6883866.1"/>
    <property type="molecule type" value="Genomic_DNA"/>
</dbReference>
<organism evidence="2 3">
    <name type="scientific">Thelonectria olida</name>
    <dbReference type="NCBI Taxonomy" id="1576542"/>
    <lineage>
        <taxon>Eukaryota</taxon>
        <taxon>Fungi</taxon>
        <taxon>Dikarya</taxon>
        <taxon>Ascomycota</taxon>
        <taxon>Pezizomycotina</taxon>
        <taxon>Sordariomycetes</taxon>
        <taxon>Hypocreomycetidae</taxon>
        <taxon>Hypocreales</taxon>
        <taxon>Nectriaceae</taxon>
        <taxon>Thelonectria</taxon>
    </lineage>
</organism>
<evidence type="ECO:0000313" key="2">
    <source>
        <dbReference type="EMBL" id="KAH6883866.1"/>
    </source>
</evidence>
<accession>A0A9P9AID3</accession>
<sequence>MEDPGQLEHTEHAAAPDVSWPQNANPVDYNLWLAVHSIQMGRTALSEANTAWHELERRVAWIGKKYAQLEQEHYELQSQYSHIYSNLVRALKNHGELQAIKSALESERILRKEADFELQRVKNELSALEARLDTSS</sequence>
<name>A0A9P9AID3_9HYPO</name>
<feature type="compositionally biased region" description="Basic and acidic residues" evidence="1">
    <location>
        <begin position="1"/>
        <end position="14"/>
    </location>
</feature>
<evidence type="ECO:0000256" key="1">
    <source>
        <dbReference type="SAM" id="MobiDB-lite"/>
    </source>
</evidence>
<keyword evidence="3" id="KW-1185">Reference proteome</keyword>
<feature type="region of interest" description="Disordered" evidence="1">
    <location>
        <begin position="1"/>
        <end position="20"/>
    </location>
</feature>
<comment type="caution">
    <text evidence="2">The sequence shown here is derived from an EMBL/GenBank/DDBJ whole genome shotgun (WGS) entry which is preliminary data.</text>
</comment>
<proteinExistence type="predicted"/>
<evidence type="ECO:0000313" key="3">
    <source>
        <dbReference type="Proteomes" id="UP000777438"/>
    </source>
</evidence>
<dbReference type="AlphaFoldDB" id="A0A9P9AID3"/>
<reference evidence="2 3" key="1">
    <citation type="journal article" date="2021" name="Nat. Commun.">
        <title>Genetic determinants of endophytism in the Arabidopsis root mycobiome.</title>
        <authorList>
            <person name="Mesny F."/>
            <person name="Miyauchi S."/>
            <person name="Thiergart T."/>
            <person name="Pickel B."/>
            <person name="Atanasova L."/>
            <person name="Karlsson M."/>
            <person name="Huettel B."/>
            <person name="Barry K.W."/>
            <person name="Haridas S."/>
            <person name="Chen C."/>
            <person name="Bauer D."/>
            <person name="Andreopoulos W."/>
            <person name="Pangilinan J."/>
            <person name="LaButti K."/>
            <person name="Riley R."/>
            <person name="Lipzen A."/>
            <person name="Clum A."/>
            <person name="Drula E."/>
            <person name="Henrissat B."/>
            <person name="Kohler A."/>
            <person name="Grigoriev I.V."/>
            <person name="Martin F.M."/>
            <person name="Hacquard S."/>
        </authorList>
    </citation>
    <scope>NUCLEOTIDE SEQUENCE [LARGE SCALE GENOMIC DNA]</scope>
    <source>
        <strain evidence="2 3">MPI-CAGE-CH-0241</strain>
    </source>
</reference>
<gene>
    <name evidence="2" type="ORF">B0T10DRAFT_564911</name>
</gene>
<protein>
    <submittedName>
        <fullName evidence="2">Uncharacterized protein</fullName>
    </submittedName>
</protein>
<dbReference type="Proteomes" id="UP000777438">
    <property type="component" value="Unassembled WGS sequence"/>
</dbReference>